<feature type="signal peptide" evidence="4">
    <location>
        <begin position="1"/>
        <end position="16"/>
    </location>
</feature>
<dbReference type="EMBL" id="AZBU02000003">
    <property type="protein sequence ID" value="TKR89641.1"/>
    <property type="molecule type" value="Genomic_DNA"/>
</dbReference>
<dbReference type="PANTHER" id="PTHR23259:SF70">
    <property type="entry name" value="ACCESSORY GLAND PROTEIN ACP62F-RELATED"/>
    <property type="match status" value="1"/>
</dbReference>
<reference evidence="6 7" key="1">
    <citation type="journal article" date="2015" name="Genome Biol.">
        <title>Comparative genomics of Steinernema reveals deeply conserved gene regulatory networks.</title>
        <authorList>
            <person name="Dillman A.R."/>
            <person name="Macchietto M."/>
            <person name="Porter C.F."/>
            <person name="Rogers A."/>
            <person name="Williams B."/>
            <person name="Antoshechkin I."/>
            <person name="Lee M.M."/>
            <person name="Goodwin Z."/>
            <person name="Lu X."/>
            <person name="Lewis E.E."/>
            <person name="Goodrich-Blair H."/>
            <person name="Stock S.P."/>
            <person name="Adams B.J."/>
            <person name="Sternberg P.W."/>
            <person name="Mortazavi A."/>
        </authorList>
    </citation>
    <scope>NUCLEOTIDE SEQUENCE [LARGE SCALE GENOMIC DNA]</scope>
    <source>
        <strain evidence="6 7">ALL</strain>
    </source>
</reference>
<dbReference type="OrthoDB" id="5912264at2759"/>
<feature type="domain" description="TIL" evidence="5">
    <location>
        <begin position="79"/>
        <end position="132"/>
    </location>
</feature>
<dbReference type="InterPro" id="IPR036084">
    <property type="entry name" value="Ser_inhib-like_sf"/>
</dbReference>
<evidence type="ECO:0000256" key="1">
    <source>
        <dbReference type="ARBA" id="ARBA00022690"/>
    </source>
</evidence>
<evidence type="ECO:0000259" key="5">
    <source>
        <dbReference type="Pfam" id="PF01826"/>
    </source>
</evidence>
<evidence type="ECO:0000313" key="6">
    <source>
        <dbReference type="EMBL" id="TKR89641.1"/>
    </source>
</evidence>
<accession>A0A4U5P1N5</accession>
<keyword evidence="3" id="KW-1015">Disulfide bond</keyword>
<comment type="caution">
    <text evidence="6">The sequence shown here is derived from an EMBL/GenBank/DDBJ whole genome shotgun (WGS) entry which is preliminary data.</text>
</comment>
<keyword evidence="1" id="KW-0646">Protease inhibitor</keyword>
<protein>
    <recommendedName>
        <fullName evidence="5">TIL domain-containing protein</fullName>
    </recommendedName>
</protein>
<gene>
    <name evidence="6" type="ORF">L596_013710</name>
</gene>
<dbReference type="InterPro" id="IPR002919">
    <property type="entry name" value="TIL_dom"/>
</dbReference>
<proteinExistence type="predicted"/>
<organism evidence="6 7">
    <name type="scientific">Steinernema carpocapsae</name>
    <name type="common">Entomopathogenic nematode</name>
    <dbReference type="NCBI Taxonomy" id="34508"/>
    <lineage>
        <taxon>Eukaryota</taxon>
        <taxon>Metazoa</taxon>
        <taxon>Ecdysozoa</taxon>
        <taxon>Nematoda</taxon>
        <taxon>Chromadorea</taxon>
        <taxon>Rhabditida</taxon>
        <taxon>Tylenchina</taxon>
        <taxon>Panagrolaimomorpha</taxon>
        <taxon>Strongyloidoidea</taxon>
        <taxon>Steinernematidae</taxon>
        <taxon>Steinernema</taxon>
    </lineage>
</organism>
<dbReference type="Gene3D" id="2.10.25.10">
    <property type="entry name" value="Laminin"/>
    <property type="match status" value="2"/>
</dbReference>
<dbReference type="AlphaFoldDB" id="A0A4U5P1N5"/>
<dbReference type="CDD" id="cd19941">
    <property type="entry name" value="TIL"/>
    <property type="match status" value="2"/>
</dbReference>
<evidence type="ECO:0000256" key="3">
    <source>
        <dbReference type="ARBA" id="ARBA00023157"/>
    </source>
</evidence>
<dbReference type="Pfam" id="PF01826">
    <property type="entry name" value="TIL"/>
    <property type="match status" value="1"/>
</dbReference>
<keyword evidence="7" id="KW-1185">Reference proteome</keyword>
<evidence type="ECO:0000313" key="7">
    <source>
        <dbReference type="Proteomes" id="UP000298663"/>
    </source>
</evidence>
<evidence type="ECO:0000256" key="4">
    <source>
        <dbReference type="SAM" id="SignalP"/>
    </source>
</evidence>
<dbReference type="Proteomes" id="UP000298663">
    <property type="component" value="Unassembled WGS sequence"/>
</dbReference>
<dbReference type="InterPro" id="IPR051368">
    <property type="entry name" value="SerProtInhib-TIL_Domain"/>
</dbReference>
<sequence>MRQAAILCSFALCAVAFVQPRCGINEQFYECGACDSTCLDDLTCNSICKRPGSCGCLPTYKRNRHGKCIPPEQCPKPWCGMNEEFYPCGACDKTCWNARPQCSEICRLYGGCGCKSGFVRDGNYDCVHYSKCPRGRWWTRRG</sequence>
<name>A0A4U5P1N5_STECR</name>
<keyword evidence="4" id="KW-0732">Signal</keyword>
<evidence type="ECO:0000256" key="2">
    <source>
        <dbReference type="ARBA" id="ARBA00022900"/>
    </source>
</evidence>
<dbReference type="SUPFAM" id="SSF57567">
    <property type="entry name" value="Serine protease inhibitors"/>
    <property type="match status" value="2"/>
</dbReference>
<reference evidence="6 7" key="2">
    <citation type="journal article" date="2019" name="G3 (Bethesda)">
        <title>Hybrid Assembly of the Genome of the Entomopathogenic Nematode Steinernema carpocapsae Identifies the X-Chromosome.</title>
        <authorList>
            <person name="Serra L."/>
            <person name="Macchietto M."/>
            <person name="Macias-Munoz A."/>
            <person name="McGill C.J."/>
            <person name="Rodriguez I.M."/>
            <person name="Rodriguez B."/>
            <person name="Murad R."/>
            <person name="Mortazavi A."/>
        </authorList>
    </citation>
    <scope>NUCLEOTIDE SEQUENCE [LARGE SCALE GENOMIC DNA]</scope>
    <source>
        <strain evidence="6 7">ALL</strain>
    </source>
</reference>
<feature type="chain" id="PRO_5020930514" description="TIL domain-containing protein" evidence="4">
    <location>
        <begin position="17"/>
        <end position="142"/>
    </location>
</feature>
<dbReference type="GO" id="GO:0004867">
    <property type="term" value="F:serine-type endopeptidase inhibitor activity"/>
    <property type="evidence" value="ECO:0007669"/>
    <property type="project" value="UniProtKB-KW"/>
</dbReference>
<keyword evidence="2" id="KW-0722">Serine protease inhibitor</keyword>
<dbReference type="PANTHER" id="PTHR23259">
    <property type="entry name" value="RIDDLE"/>
    <property type="match status" value="1"/>
</dbReference>